<gene>
    <name evidence="1" type="ORF">J15TS10_23010</name>
</gene>
<evidence type="ECO:0000313" key="2">
    <source>
        <dbReference type="Proteomes" id="UP000681290"/>
    </source>
</evidence>
<protein>
    <submittedName>
        <fullName evidence="1">Uncharacterized protein</fullName>
    </submittedName>
</protein>
<accession>A0ABQ4MR71</accession>
<dbReference type="EMBL" id="BOSM01000003">
    <property type="protein sequence ID" value="GIP58487.1"/>
    <property type="molecule type" value="Genomic_DNA"/>
</dbReference>
<organism evidence="1 2">
    <name type="scientific">Paenibacillus woosongensis</name>
    <dbReference type="NCBI Taxonomy" id="307580"/>
    <lineage>
        <taxon>Bacteria</taxon>
        <taxon>Bacillati</taxon>
        <taxon>Bacillota</taxon>
        <taxon>Bacilli</taxon>
        <taxon>Bacillales</taxon>
        <taxon>Paenibacillaceae</taxon>
        <taxon>Paenibacillus</taxon>
    </lineage>
</organism>
<name>A0ABQ4MR71_9BACL</name>
<reference evidence="1 2" key="1">
    <citation type="submission" date="2021-03" db="EMBL/GenBank/DDBJ databases">
        <title>Antimicrobial resistance genes in bacteria isolated from Japanese honey, and their potential for conferring macrolide and lincosamide resistance in the American foulbrood pathogen Paenibacillus larvae.</title>
        <authorList>
            <person name="Okamoto M."/>
            <person name="Kumagai M."/>
            <person name="Kanamori H."/>
            <person name="Takamatsu D."/>
        </authorList>
    </citation>
    <scope>NUCLEOTIDE SEQUENCE [LARGE SCALE GENOMIC DNA]</scope>
    <source>
        <strain evidence="1 2">J15TS10</strain>
    </source>
</reference>
<proteinExistence type="predicted"/>
<evidence type="ECO:0000313" key="1">
    <source>
        <dbReference type="EMBL" id="GIP58487.1"/>
    </source>
</evidence>
<dbReference type="Proteomes" id="UP000681290">
    <property type="component" value="Unassembled WGS sequence"/>
</dbReference>
<sequence length="81" mass="9566">MKLLRKKNFIILGLIIVLGVVCFVDWTPQPIKIVNHYLLSVQKKDAQEAYQLLYIQNKDSRLDFETFKETVINDPLIKYQI</sequence>
<comment type="caution">
    <text evidence="1">The sequence shown here is derived from an EMBL/GenBank/DDBJ whole genome shotgun (WGS) entry which is preliminary data.</text>
</comment>
<keyword evidence="2" id="KW-1185">Reference proteome</keyword>